<evidence type="ECO:0000313" key="17">
    <source>
        <dbReference type="EMBL" id="PIB79975.1"/>
    </source>
</evidence>
<dbReference type="AlphaFoldDB" id="A0A1X1RSC9"/>
<evidence type="ECO:0000313" key="16">
    <source>
        <dbReference type="EMBL" id="ORV14719.1"/>
    </source>
</evidence>
<keyword evidence="4 10" id="KW-0645">Protease</keyword>
<evidence type="ECO:0000256" key="2">
    <source>
        <dbReference type="ARBA" id="ARBA00011073"/>
    </source>
</evidence>
<dbReference type="InterPro" id="IPR023834">
    <property type="entry name" value="T7SS_pept_S8A_mycosin"/>
</dbReference>
<dbReference type="PANTHER" id="PTHR43806:SF11">
    <property type="entry name" value="CEREVISIN-RELATED"/>
    <property type="match status" value="1"/>
</dbReference>
<evidence type="ECO:0000256" key="7">
    <source>
        <dbReference type="ARBA" id="ARBA00022825"/>
    </source>
</evidence>
<sequence length="449" mass="45647">MTRRVSRAASCIAAVALAALPQCAAPLAHAVAPPPIDRSRLPEPAPPAPPTPTVQREVCSVPATHDAKPAQLAGLDLQQVWRLSRGSGQRVAVIDTGVAPHPRLPETVAGGDYVFTGDGTQDCDGHGTAVAGIIAAAADPEQDSFSGVAPDVTLISIRQSSTKFGAVADPSNTGFGDVDTLAKAVRTAADLGASVINISSVACVPVDSRLDDRALGAALAYAVDTKNAVVVAAAGNTGSPAQCPAQQPETTWDTATVAVSPAWYDDYVLTVGSVNARGEPSSFTLAGPWVDVAAPGEAVMSLSLTGDGTMNSLGEEHDSTLTGTSYAAPVVSGLAALIRSRFPALTARQVMQRIEATAHHPPRERDPLVGNGVVDIVAAVSSGAPADRPPRPHNRPLPVSAPTPPAAADRGPRHTAFTGASICLAVLGAAILAGAVTARLRRTDGVPDD</sequence>
<comment type="caution">
    <text evidence="16">The sequence shown here is derived from an EMBL/GenBank/DDBJ whole genome shotgun (WGS) entry which is preliminary data.</text>
</comment>
<organism evidence="16 18">
    <name type="scientific">Mycobacterium celatum</name>
    <dbReference type="NCBI Taxonomy" id="28045"/>
    <lineage>
        <taxon>Bacteria</taxon>
        <taxon>Bacillati</taxon>
        <taxon>Actinomycetota</taxon>
        <taxon>Actinomycetes</taxon>
        <taxon>Mycobacteriales</taxon>
        <taxon>Mycobacteriaceae</taxon>
        <taxon>Mycobacterium</taxon>
    </lineage>
</organism>
<dbReference type="GO" id="GO:0006508">
    <property type="term" value="P:proteolysis"/>
    <property type="evidence" value="ECO:0007669"/>
    <property type="project" value="UniProtKB-KW"/>
</dbReference>
<dbReference type="Gene3D" id="3.40.50.200">
    <property type="entry name" value="Peptidase S8/S53 domain"/>
    <property type="match status" value="1"/>
</dbReference>
<dbReference type="PANTHER" id="PTHR43806">
    <property type="entry name" value="PEPTIDASE S8"/>
    <property type="match status" value="1"/>
</dbReference>
<name>A0A1X1RSC9_MYCCE</name>
<evidence type="ECO:0000313" key="18">
    <source>
        <dbReference type="Proteomes" id="UP000193907"/>
    </source>
</evidence>
<accession>A0A1X1RSC9</accession>
<dbReference type="Proteomes" id="UP000230971">
    <property type="component" value="Unassembled WGS sequence"/>
</dbReference>
<evidence type="ECO:0000256" key="3">
    <source>
        <dbReference type="ARBA" id="ARBA00022475"/>
    </source>
</evidence>
<feature type="region of interest" description="Disordered" evidence="12">
    <location>
        <begin position="35"/>
        <end position="55"/>
    </location>
</feature>
<feature type="compositionally biased region" description="Pro residues" evidence="12">
    <location>
        <begin position="43"/>
        <end position="52"/>
    </location>
</feature>
<dbReference type="SUPFAM" id="SSF52743">
    <property type="entry name" value="Subtilisin-like"/>
    <property type="match status" value="1"/>
</dbReference>
<dbReference type="InterPro" id="IPR022398">
    <property type="entry name" value="Peptidase_S8_His-AS"/>
</dbReference>
<evidence type="ECO:0000256" key="6">
    <source>
        <dbReference type="ARBA" id="ARBA00022801"/>
    </source>
</evidence>
<dbReference type="Proteomes" id="UP000193907">
    <property type="component" value="Unassembled WGS sequence"/>
</dbReference>
<feature type="signal peptide" evidence="14">
    <location>
        <begin position="1"/>
        <end position="24"/>
    </location>
</feature>
<dbReference type="GO" id="GO:0004252">
    <property type="term" value="F:serine-type endopeptidase activity"/>
    <property type="evidence" value="ECO:0007669"/>
    <property type="project" value="UniProtKB-UniRule"/>
</dbReference>
<feature type="region of interest" description="Disordered" evidence="12">
    <location>
        <begin position="382"/>
        <end position="413"/>
    </location>
</feature>
<dbReference type="PROSITE" id="PS00137">
    <property type="entry name" value="SUBTILASE_HIS"/>
    <property type="match status" value="1"/>
</dbReference>
<dbReference type="Pfam" id="PF00082">
    <property type="entry name" value="Peptidase_S8"/>
    <property type="match status" value="1"/>
</dbReference>
<dbReference type="InterPro" id="IPR023828">
    <property type="entry name" value="Peptidase_S8_Ser-AS"/>
</dbReference>
<evidence type="ECO:0000313" key="19">
    <source>
        <dbReference type="Proteomes" id="UP000230971"/>
    </source>
</evidence>
<feature type="chain" id="PRO_5014277467" evidence="14">
    <location>
        <begin position="25"/>
        <end position="449"/>
    </location>
</feature>
<dbReference type="PROSITE" id="PS00138">
    <property type="entry name" value="SUBTILASE_SER"/>
    <property type="match status" value="1"/>
</dbReference>
<keyword evidence="7 10" id="KW-0720">Serine protease</keyword>
<dbReference type="InterPro" id="IPR023827">
    <property type="entry name" value="Peptidase_S8_Asp-AS"/>
</dbReference>
<evidence type="ECO:0000259" key="15">
    <source>
        <dbReference type="Pfam" id="PF00082"/>
    </source>
</evidence>
<comment type="subcellular location">
    <subcellularLocation>
        <location evidence="1">Cell membrane</location>
        <topology evidence="1">Single-pass membrane protein</topology>
    </subcellularLocation>
</comment>
<reference evidence="17 19" key="2">
    <citation type="journal article" date="2017" name="Infect. Genet. Evol.">
        <title>The new phylogeny of the genus Mycobacterium: The old and the news.</title>
        <authorList>
            <person name="Tortoli E."/>
            <person name="Fedrizzi T."/>
            <person name="Meehan C.J."/>
            <person name="Trovato A."/>
            <person name="Grottola A."/>
            <person name="Giacobazzi E."/>
            <person name="Serpini G.F."/>
            <person name="Tagliazucchi S."/>
            <person name="Fabio A."/>
            <person name="Bettua C."/>
            <person name="Bertorelli R."/>
            <person name="Frascaro F."/>
            <person name="De Sanctis V."/>
            <person name="Pecorari M."/>
            <person name="Jousson O."/>
            <person name="Segata N."/>
            <person name="Cirillo D.M."/>
        </authorList>
    </citation>
    <scope>NUCLEOTIDE SEQUENCE [LARGE SCALE GENOMIC DNA]</scope>
    <source>
        <strain evidence="17 19">NCTC 12882</strain>
    </source>
</reference>
<evidence type="ECO:0000256" key="4">
    <source>
        <dbReference type="ARBA" id="ARBA00022670"/>
    </source>
</evidence>
<dbReference type="EMBL" id="PDKV01000004">
    <property type="protein sequence ID" value="PIB79975.1"/>
    <property type="molecule type" value="Genomic_DNA"/>
</dbReference>
<evidence type="ECO:0000256" key="12">
    <source>
        <dbReference type="SAM" id="MobiDB-lite"/>
    </source>
</evidence>
<proteinExistence type="inferred from homology"/>
<evidence type="ECO:0000256" key="5">
    <source>
        <dbReference type="ARBA" id="ARBA00022692"/>
    </source>
</evidence>
<dbReference type="PROSITE" id="PS51892">
    <property type="entry name" value="SUBTILASE"/>
    <property type="match status" value="1"/>
</dbReference>
<dbReference type="OrthoDB" id="9798386at2"/>
<evidence type="ECO:0000256" key="8">
    <source>
        <dbReference type="ARBA" id="ARBA00022989"/>
    </source>
</evidence>
<keyword evidence="14" id="KW-0732">Signal</keyword>
<keyword evidence="5 13" id="KW-0812">Transmembrane</keyword>
<dbReference type="GO" id="GO:0005886">
    <property type="term" value="C:plasma membrane"/>
    <property type="evidence" value="ECO:0007669"/>
    <property type="project" value="UniProtKB-SubCell"/>
</dbReference>
<feature type="active site" description="Charge relay system" evidence="10">
    <location>
        <position position="126"/>
    </location>
</feature>
<dbReference type="STRING" id="28045.AWB95_08855"/>
<evidence type="ECO:0000256" key="13">
    <source>
        <dbReference type="SAM" id="Phobius"/>
    </source>
</evidence>
<feature type="domain" description="Peptidase S8/S53" evidence="15">
    <location>
        <begin position="86"/>
        <end position="364"/>
    </location>
</feature>
<feature type="transmembrane region" description="Helical" evidence="13">
    <location>
        <begin position="416"/>
        <end position="436"/>
    </location>
</feature>
<dbReference type="InterPro" id="IPR050131">
    <property type="entry name" value="Peptidase_S8_subtilisin-like"/>
</dbReference>
<feature type="active site" description="Charge relay system" evidence="10">
    <location>
        <position position="325"/>
    </location>
</feature>
<dbReference type="InterPro" id="IPR036852">
    <property type="entry name" value="Peptidase_S8/S53_dom_sf"/>
</dbReference>
<dbReference type="PRINTS" id="PR00723">
    <property type="entry name" value="SUBTILISIN"/>
</dbReference>
<evidence type="ECO:0000256" key="11">
    <source>
        <dbReference type="RuleBase" id="RU003355"/>
    </source>
</evidence>
<evidence type="ECO:0000256" key="1">
    <source>
        <dbReference type="ARBA" id="ARBA00004162"/>
    </source>
</evidence>
<evidence type="ECO:0000256" key="9">
    <source>
        <dbReference type="ARBA" id="ARBA00023136"/>
    </source>
</evidence>
<dbReference type="PROSITE" id="PS00136">
    <property type="entry name" value="SUBTILASE_ASP"/>
    <property type="match status" value="1"/>
</dbReference>
<keyword evidence="9 13" id="KW-0472">Membrane</keyword>
<feature type="active site" description="Charge relay system" evidence="10">
    <location>
        <position position="95"/>
    </location>
</feature>
<dbReference type="EMBL" id="LQOM01000024">
    <property type="protein sequence ID" value="ORV14719.1"/>
    <property type="molecule type" value="Genomic_DNA"/>
</dbReference>
<keyword evidence="3" id="KW-1003">Cell membrane</keyword>
<keyword evidence="8 13" id="KW-1133">Transmembrane helix</keyword>
<dbReference type="RefSeq" id="WP_085168018.1">
    <property type="nucleotide sequence ID" value="NZ_LQOM01000024.1"/>
</dbReference>
<keyword evidence="18" id="KW-1185">Reference proteome</keyword>
<reference evidence="16 18" key="1">
    <citation type="submission" date="2016-01" db="EMBL/GenBank/DDBJ databases">
        <title>The new phylogeny of the genus Mycobacterium.</title>
        <authorList>
            <person name="Tarcisio F."/>
            <person name="Conor M."/>
            <person name="Antonella G."/>
            <person name="Elisabetta G."/>
            <person name="Giulia F.S."/>
            <person name="Sara T."/>
            <person name="Anna F."/>
            <person name="Clotilde B."/>
            <person name="Roberto B."/>
            <person name="Veronica D.S."/>
            <person name="Fabio R."/>
            <person name="Monica P."/>
            <person name="Olivier J."/>
            <person name="Enrico T."/>
            <person name="Nicola S."/>
        </authorList>
    </citation>
    <scope>NUCLEOTIDE SEQUENCE [LARGE SCALE GENOMIC DNA]</scope>
    <source>
        <strain evidence="16 18">DSM 44243</strain>
    </source>
</reference>
<gene>
    <name evidence="17" type="primary">mycP</name>
    <name evidence="16" type="ORF">AWB95_08855</name>
    <name evidence="17" type="ORF">CQY23_04890</name>
</gene>
<dbReference type="InterPro" id="IPR015500">
    <property type="entry name" value="Peptidase_S8_subtilisin-rel"/>
</dbReference>
<protein>
    <submittedName>
        <fullName evidence="16">Type VII secretion-associated serine protease mycosin</fullName>
    </submittedName>
</protein>
<dbReference type="InterPro" id="IPR000209">
    <property type="entry name" value="Peptidase_S8/S53_dom"/>
</dbReference>
<comment type="similarity">
    <text evidence="2 10 11">Belongs to the peptidase S8 family.</text>
</comment>
<evidence type="ECO:0000256" key="10">
    <source>
        <dbReference type="PROSITE-ProRule" id="PRU01240"/>
    </source>
</evidence>
<keyword evidence="6 10" id="KW-0378">Hydrolase</keyword>
<evidence type="ECO:0000256" key="14">
    <source>
        <dbReference type="SAM" id="SignalP"/>
    </source>
</evidence>
<dbReference type="NCBIfam" id="TIGR03921">
    <property type="entry name" value="T7SS_mycosin"/>
    <property type="match status" value="1"/>
</dbReference>